<dbReference type="PANTHER" id="PTHR35372">
    <property type="entry name" value="ATP BINDING PROTEIN-RELATED"/>
    <property type="match status" value="1"/>
</dbReference>
<keyword evidence="6" id="KW-1185">Reference proteome</keyword>
<evidence type="ECO:0000313" key="6">
    <source>
        <dbReference type="Proteomes" id="UP001595932"/>
    </source>
</evidence>
<dbReference type="RefSeq" id="WP_377279798.1">
    <property type="nucleotide sequence ID" value="NZ_JBHSGL010000015.1"/>
</dbReference>
<dbReference type="InterPro" id="IPR051620">
    <property type="entry name" value="ORF904-like_C"/>
</dbReference>
<feature type="region of interest" description="Disordered" evidence="2">
    <location>
        <begin position="1"/>
        <end position="21"/>
    </location>
</feature>
<keyword evidence="1" id="KW-0378">Hydrolase</keyword>
<dbReference type="PANTHER" id="PTHR35372:SF2">
    <property type="entry name" value="SF3 HELICASE DOMAIN-CONTAINING PROTEIN"/>
    <property type="match status" value="1"/>
</dbReference>
<name>A0ABV9MDX2_9BACL</name>
<dbReference type="CDD" id="cd04859">
    <property type="entry name" value="Prim_Pol"/>
    <property type="match status" value="1"/>
</dbReference>
<dbReference type="InterPro" id="IPR014820">
    <property type="entry name" value="PriCT_1"/>
</dbReference>
<protein>
    <submittedName>
        <fullName evidence="5">Bifunctional DNA primase/polymerase</fullName>
    </submittedName>
</protein>
<dbReference type="SMART" id="SM00942">
    <property type="entry name" value="PriCT_1"/>
    <property type="match status" value="1"/>
</dbReference>
<evidence type="ECO:0000259" key="4">
    <source>
        <dbReference type="SMART" id="SM00943"/>
    </source>
</evidence>
<feature type="domain" description="Primase C-terminal 1" evidence="3">
    <location>
        <begin position="231"/>
        <end position="296"/>
    </location>
</feature>
<dbReference type="EMBL" id="JBHSGL010000015">
    <property type="protein sequence ID" value="MFC4714062.1"/>
    <property type="molecule type" value="Genomic_DNA"/>
</dbReference>
<reference evidence="6" key="1">
    <citation type="journal article" date="2019" name="Int. J. Syst. Evol. Microbiol.">
        <title>The Global Catalogue of Microorganisms (GCM) 10K type strain sequencing project: providing services to taxonomists for standard genome sequencing and annotation.</title>
        <authorList>
            <consortium name="The Broad Institute Genomics Platform"/>
            <consortium name="The Broad Institute Genome Sequencing Center for Infectious Disease"/>
            <person name="Wu L."/>
            <person name="Ma J."/>
        </authorList>
    </citation>
    <scope>NUCLEOTIDE SEQUENCE [LARGE SCALE GENOMIC DNA]</scope>
    <source>
        <strain evidence="6">CGMCC 1.12151</strain>
    </source>
</reference>
<dbReference type="SUPFAM" id="SSF56747">
    <property type="entry name" value="Prim-pol domain"/>
    <property type="match status" value="1"/>
</dbReference>
<evidence type="ECO:0000313" key="5">
    <source>
        <dbReference type="EMBL" id="MFC4714062.1"/>
    </source>
</evidence>
<feature type="domain" description="DNA primase/polymerase bifunctional N-terminal" evidence="4">
    <location>
        <begin position="29"/>
        <end position="209"/>
    </location>
</feature>
<sequence length="307" mass="33561">MTTTSDKSSLPKKSSDNNINNDSKMLRAALGYAQRLNFKVFPLHSIENGQCSCGKADCKNPGKHPRWKKGLIEHGLKAATSDTQKIRHFWTLWPNANIGIATGAASGFWVLDVDTKDDGPESLEQLIDSYGELPDTVQAITGSNGTHYLFTYREGIQNQASQIAKGLDIRGEGGYIVGSPSMHISGKRYEWEVSSHPLETAIQDAPEWLLALIQANAGSKPTAKPVSHWTTILSGVGDGQRNHSAASLTGYLLRKGLDPEIAFLLINGWNRGMNNPPMADAELARTFISILNKELNKSGGEIRIEYD</sequence>
<comment type="caution">
    <text evidence="5">The sequence shown here is derived from an EMBL/GenBank/DDBJ whole genome shotgun (WGS) entry which is preliminary data.</text>
</comment>
<evidence type="ECO:0000256" key="2">
    <source>
        <dbReference type="SAM" id="MobiDB-lite"/>
    </source>
</evidence>
<accession>A0ABV9MDX2</accession>
<dbReference type="Pfam" id="PF08708">
    <property type="entry name" value="PriCT_1"/>
    <property type="match status" value="1"/>
</dbReference>
<gene>
    <name evidence="5" type="ORF">ACFO5U_14535</name>
</gene>
<organism evidence="5 6">
    <name type="scientific">Planococcus dechangensis</name>
    <dbReference type="NCBI Taxonomy" id="1176255"/>
    <lineage>
        <taxon>Bacteria</taxon>
        <taxon>Bacillati</taxon>
        <taxon>Bacillota</taxon>
        <taxon>Bacilli</taxon>
        <taxon>Bacillales</taxon>
        <taxon>Caryophanaceae</taxon>
        <taxon>Planococcus</taxon>
    </lineage>
</organism>
<dbReference type="SMART" id="SM00943">
    <property type="entry name" value="Prim-Pol"/>
    <property type="match status" value="1"/>
</dbReference>
<evidence type="ECO:0000259" key="3">
    <source>
        <dbReference type="SMART" id="SM00942"/>
    </source>
</evidence>
<proteinExistence type="predicted"/>
<evidence type="ECO:0000256" key="1">
    <source>
        <dbReference type="ARBA" id="ARBA00022801"/>
    </source>
</evidence>
<dbReference type="Proteomes" id="UP001595932">
    <property type="component" value="Unassembled WGS sequence"/>
</dbReference>
<dbReference type="InterPro" id="IPR015330">
    <property type="entry name" value="DNA_primase/pol_bifunc_N"/>
</dbReference>
<dbReference type="Pfam" id="PF09250">
    <property type="entry name" value="Prim-Pol"/>
    <property type="match status" value="1"/>
</dbReference>